<name>A0A2P8DXI5_9BACT</name>
<gene>
    <name evidence="2" type="ORF">CLV48_11115</name>
</gene>
<dbReference type="RefSeq" id="WP_106568382.1">
    <property type="nucleotide sequence ID" value="NZ_PYGF01000011.1"/>
</dbReference>
<evidence type="ECO:0000313" key="3">
    <source>
        <dbReference type="Proteomes" id="UP000240708"/>
    </source>
</evidence>
<comment type="caution">
    <text evidence="2">The sequence shown here is derived from an EMBL/GenBank/DDBJ whole genome shotgun (WGS) entry which is preliminary data.</text>
</comment>
<dbReference type="EMBL" id="PYGF01000011">
    <property type="protein sequence ID" value="PSL01926.1"/>
    <property type="molecule type" value="Genomic_DNA"/>
</dbReference>
<keyword evidence="3" id="KW-1185">Reference proteome</keyword>
<evidence type="ECO:0000259" key="1">
    <source>
        <dbReference type="Pfam" id="PF10263"/>
    </source>
</evidence>
<protein>
    <submittedName>
        <fullName evidence="2">SprT-like family protein</fullName>
    </submittedName>
</protein>
<reference evidence="2 3" key="1">
    <citation type="submission" date="2018-03" db="EMBL/GenBank/DDBJ databases">
        <title>Genomic Encyclopedia of Archaeal and Bacterial Type Strains, Phase II (KMG-II): from individual species to whole genera.</title>
        <authorList>
            <person name="Goeker M."/>
        </authorList>
    </citation>
    <scope>NUCLEOTIDE SEQUENCE [LARGE SCALE GENOMIC DNA]</scope>
    <source>
        <strain evidence="2 3">DSM 28057</strain>
    </source>
</reference>
<evidence type="ECO:0000313" key="2">
    <source>
        <dbReference type="EMBL" id="PSL01926.1"/>
    </source>
</evidence>
<proteinExistence type="predicted"/>
<sequence length="207" mass="24408">MSHQEEQFLNAFKKHLPEEAVMYCYQLWKQQPFNFFITKSRASKLGDFRYRQDRKIQTITINFNLSSYQFLITYIHEVAHYRAFEKYGLRIKPHGAEWKKTFRELMLPVLSDKVFPKDIYLALLLHMKNPKASTGGDLFLAKTLKTYDAKSTTDTSLLLDLSLGELFILQGRKFRKDHVRRTRVLCEEISTGKKYLISAHAEVKKAY</sequence>
<dbReference type="Proteomes" id="UP000240708">
    <property type="component" value="Unassembled WGS sequence"/>
</dbReference>
<organism evidence="2 3">
    <name type="scientific">Cecembia rubra</name>
    <dbReference type="NCBI Taxonomy" id="1485585"/>
    <lineage>
        <taxon>Bacteria</taxon>
        <taxon>Pseudomonadati</taxon>
        <taxon>Bacteroidota</taxon>
        <taxon>Cytophagia</taxon>
        <taxon>Cytophagales</taxon>
        <taxon>Cyclobacteriaceae</taxon>
        <taxon>Cecembia</taxon>
    </lineage>
</organism>
<dbReference type="InterPro" id="IPR006640">
    <property type="entry name" value="SprT-like_domain"/>
</dbReference>
<dbReference type="AlphaFoldDB" id="A0A2P8DXI5"/>
<dbReference type="GO" id="GO:0006950">
    <property type="term" value="P:response to stress"/>
    <property type="evidence" value="ECO:0007669"/>
    <property type="project" value="UniProtKB-ARBA"/>
</dbReference>
<feature type="domain" description="SprT-like" evidence="1">
    <location>
        <begin position="34"/>
        <end position="105"/>
    </location>
</feature>
<dbReference type="OrthoDB" id="267364at2"/>
<accession>A0A2P8DXI5</accession>
<dbReference type="Pfam" id="PF10263">
    <property type="entry name" value="SprT-like"/>
    <property type="match status" value="1"/>
</dbReference>